<dbReference type="InterPro" id="IPR018961">
    <property type="entry name" value="DnaJ_homolog_subfam-C_membr-28"/>
</dbReference>
<gene>
    <name evidence="2" type="ORF">SAMN05518684_1312</name>
</gene>
<name>A0A1H9XA04_9BACI</name>
<keyword evidence="3" id="KW-1185">Reference proteome</keyword>
<dbReference type="EMBL" id="FOGT01000031">
    <property type="protein sequence ID" value="SES43000.1"/>
    <property type="molecule type" value="Genomic_DNA"/>
</dbReference>
<proteinExistence type="predicted"/>
<dbReference type="Pfam" id="PF09350">
    <property type="entry name" value="DJC28_CD"/>
    <property type="match status" value="1"/>
</dbReference>
<evidence type="ECO:0000313" key="2">
    <source>
        <dbReference type="EMBL" id="SES43000.1"/>
    </source>
</evidence>
<dbReference type="Proteomes" id="UP000198571">
    <property type="component" value="Unassembled WGS sequence"/>
</dbReference>
<sequence length="112" mass="13266">MENNYNDLIGDIIKSSKSMDDIKGKGKPLSKEYLRKDTFQHFQKIAKEAGYLPEWLNLQKEIHHELTLIQPGKQNMDKINNKIRKYNKLCPAPLQKPLVNEDNFKDECHRWK</sequence>
<dbReference type="AlphaFoldDB" id="A0A1H9XA04"/>
<evidence type="ECO:0000259" key="1">
    <source>
        <dbReference type="Pfam" id="PF09350"/>
    </source>
</evidence>
<dbReference type="RefSeq" id="WP_177174461.1">
    <property type="nucleotide sequence ID" value="NZ_FOGT01000031.1"/>
</dbReference>
<organism evidence="2 3">
    <name type="scientific">Salipaludibacillus aurantiacus</name>
    <dbReference type="NCBI Taxonomy" id="1601833"/>
    <lineage>
        <taxon>Bacteria</taxon>
        <taxon>Bacillati</taxon>
        <taxon>Bacillota</taxon>
        <taxon>Bacilli</taxon>
        <taxon>Bacillales</taxon>
        <taxon>Bacillaceae</taxon>
    </lineage>
</organism>
<evidence type="ECO:0000313" key="3">
    <source>
        <dbReference type="Proteomes" id="UP000198571"/>
    </source>
</evidence>
<accession>A0A1H9XA04</accession>
<protein>
    <recommendedName>
        <fullName evidence="1">DnaJ homologue subfamily C member 28 conserved domain-containing protein</fullName>
    </recommendedName>
</protein>
<reference evidence="3" key="1">
    <citation type="submission" date="2016-10" db="EMBL/GenBank/DDBJ databases">
        <authorList>
            <person name="Varghese N."/>
            <person name="Submissions S."/>
        </authorList>
    </citation>
    <scope>NUCLEOTIDE SEQUENCE [LARGE SCALE GENOMIC DNA]</scope>
    <source>
        <strain evidence="3">S9</strain>
    </source>
</reference>
<feature type="domain" description="DnaJ homologue subfamily C member 28 conserved" evidence="1">
    <location>
        <begin position="19"/>
        <end position="68"/>
    </location>
</feature>
<dbReference type="STRING" id="1601833.SAMN05518684_1312"/>